<dbReference type="Proteomes" id="UP001295444">
    <property type="component" value="Chromosome 10"/>
</dbReference>
<dbReference type="InterPro" id="IPR052598">
    <property type="entry name" value="IgSF_CEA-related"/>
</dbReference>
<feature type="domain" description="Ig-like" evidence="11">
    <location>
        <begin position="129"/>
        <end position="216"/>
    </location>
</feature>
<evidence type="ECO:0000256" key="8">
    <source>
        <dbReference type="ARBA" id="ARBA00023319"/>
    </source>
</evidence>
<keyword evidence="3" id="KW-0732">Signal</keyword>
<evidence type="ECO:0000256" key="6">
    <source>
        <dbReference type="ARBA" id="ARBA00023157"/>
    </source>
</evidence>
<name>A0AAD1T8X9_PELCU</name>
<gene>
    <name evidence="12" type="ORF">PECUL_23A045853</name>
</gene>
<keyword evidence="7" id="KW-0325">Glycoprotein</keyword>
<evidence type="ECO:0000313" key="12">
    <source>
        <dbReference type="EMBL" id="CAH2318667.1"/>
    </source>
</evidence>
<evidence type="ECO:0000256" key="3">
    <source>
        <dbReference type="ARBA" id="ARBA00022729"/>
    </source>
</evidence>
<dbReference type="Pfam" id="PF13927">
    <property type="entry name" value="Ig_3"/>
    <property type="match status" value="1"/>
</dbReference>
<evidence type="ECO:0000256" key="9">
    <source>
        <dbReference type="SAM" id="MobiDB-lite"/>
    </source>
</evidence>
<dbReference type="InterPro" id="IPR003599">
    <property type="entry name" value="Ig_sub"/>
</dbReference>
<dbReference type="Gene3D" id="2.60.40.10">
    <property type="entry name" value="Immunoglobulins"/>
    <property type="match status" value="2"/>
</dbReference>
<keyword evidence="6" id="KW-1015">Disulfide bond</keyword>
<evidence type="ECO:0000256" key="4">
    <source>
        <dbReference type="ARBA" id="ARBA00022989"/>
    </source>
</evidence>
<keyword evidence="5 10" id="KW-0472">Membrane</keyword>
<dbReference type="InterPro" id="IPR007110">
    <property type="entry name" value="Ig-like_dom"/>
</dbReference>
<keyword evidence="8" id="KW-0393">Immunoglobulin domain</keyword>
<feature type="transmembrane region" description="Helical" evidence="10">
    <location>
        <begin position="231"/>
        <end position="257"/>
    </location>
</feature>
<dbReference type="SMART" id="SM00409">
    <property type="entry name" value="IG"/>
    <property type="match status" value="2"/>
</dbReference>
<feature type="region of interest" description="Disordered" evidence="9">
    <location>
        <begin position="264"/>
        <end position="291"/>
    </location>
</feature>
<dbReference type="PRINTS" id="PR00213">
    <property type="entry name" value="MYELINP0"/>
</dbReference>
<dbReference type="PROSITE" id="PS50835">
    <property type="entry name" value="IG_LIKE"/>
    <property type="match status" value="1"/>
</dbReference>
<evidence type="ECO:0000259" key="11">
    <source>
        <dbReference type="PROSITE" id="PS50835"/>
    </source>
</evidence>
<feature type="region of interest" description="Disordered" evidence="9">
    <location>
        <begin position="339"/>
        <end position="363"/>
    </location>
</feature>
<evidence type="ECO:0000256" key="5">
    <source>
        <dbReference type="ARBA" id="ARBA00023136"/>
    </source>
</evidence>
<keyword evidence="4 10" id="KW-1133">Transmembrane helix</keyword>
<dbReference type="EMBL" id="OW240921">
    <property type="protein sequence ID" value="CAH2318667.1"/>
    <property type="molecule type" value="Genomic_DNA"/>
</dbReference>
<dbReference type="InterPro" id="IPR003598">
    <property type="entry name" value="Ig_sub2"/>
</dbReference>
<comment type="subcellular location">
    <subcellularLocation>
        <location evidence="1">Membrane</location>
    </subcellularLocation>
</comment>
<dbReference type="SUPFAM" id="SSF48726">
    <property type="entry name" value="Immunoglobulin"/>
    <property type="match status" value="2"/>
</dbReference>
<sequence>MDSYIKSTLTSLFLLQYALTGGLGAAINITITSPSNLMTGSNINLTIEGNVSDALVTWTVNETTIITFFNTTKITSKNYEGRVDASLNDQLVITNAMKTDSGQYKVSVNKFDASSGTGSSSFQLKVYDPVQNVTVVLLPQINVSENTPEVNLSCKAATGGETFTWLKNGAPLPANYSYTLLDGNRTLQIKSPNITYNGNYTCIVSNPVSSSNNTIELIVKPVPVTSLSAGAIAGIVVGSVCGGILLIAFIILIVCCVKRRKGKKEKQPVKKSPTKKNPGGPNHKDVLRTVSGNTLSPDDPAFFTVNNIMYRNSSLSMGSYNMDQQVNRRDVPGTVWNTLESNRASTPNSRISSNLKPKSATQV</sequence>
<dbReference type="InterPro" id="IPR000920">
    <property type="entry name" value="Myelin_P0-rel"/>
</dbReference>
<dbReference type="InterPro" id="IPR036179">
    <property type="entry name" value="Ig-like_dom_sf"/>
</dbReference>
<evidence type="ECO:0000256" key="10">
    <source>
        <dbReference type="SAM" id="Phobius"/>
    </source>
</evidence>
<evidence type="ECO:0000313" key="13">
    <source>
        <dbReference type="Proteomes" id="UP001295444"/>
    </source>
</evidence>
<keyword evidence="2 10" id="KW-0812">Transmembrane</keyword>
<reference evidence="12" key="1">
    <citation type="submission" date="2022-03" db="EMBL/GenBank/DDBJ databases">
        <authorList>
            <person name="Alioto T."/>
            <person name="Alioto T."/>
            <person name="Gomez Garrido J."/>
        </authorList>
    </citation>
    <scope>NUCLEOTIDE SEQUENCE</scope>
</reference>
<dbReference type="SMART" id="SM00408">
    <property type="entry name" value="IGc2"/>
    <property type="match status" value="1"/>
</dbReference>
<accession>A0AAD1T8X9</accession>
<dbReference type="PANTHER" id="PTHR44337">
    <property type="entry name" value="CARCINOEMBRYONIC ANTIGEN-RELATED CELL ADHESION MOLECULE 8"/>
    <property type="match status" value="1"/>
</dbReference>
<keyword evidence="13" id="KW-1185">Reference proteome</keyword>
<evidence type="ECO:0000256" key="2">
    <source>
        <dbReference type="ARBA" id="ARBA00022692"/>
    </source>
</evidence>
<dbReference type="InterPro" id="IPR013783">
    <property type="entry name" value="Ig-like_fold"/>
</dbReference>
<dbReference type="AlphaFoldDB" id="A0AAD1T8X9"/>
<evidence type="ECO:0000256" key="1">
    <source>
        <dbReference type="ARBA" id="ARBA00004370"/>
    </source>
</evidence>
<dbReference type="PANTHER" id="PTHR44337:SF20">
    <property type="entry name" value="CARCINOEMBRYONIC ANTIGEN-RELATED CELL ADHESION MOLECULE 5-RELATED"/>
    <property type="match status" value="1"/>
</dbReference>
<protein>
    <submittedName>
        <fullName evidence="12">Carcinoembryonic antigen-related cell adhesion molecule 1-like</fullName>
    </submittedName>
</protein>
<proteinExistence type="predicted"/>
<organism evidence="12 13">
    <name type="scientific">Pelobates cultripes</name>
    <name type="common">Western spadefoot toad</name>
    <dbReference type="NCBI Taxonomy" id="61616"/>
    <lineage>
        <taxon>Eukaryota</taxon>
        <taxon>Metazoa</taxon>
        <taxon>Chordata</taxon>
        <taxon>Craniata</taxon>
        <taxon>Vertebrata</taxon>
        <taxon>Euteleostomi</taxon>
        <taxon>Amphibia</taxon>
        <taxon>Batrachia</taxon>
        <taxon>Anura</taxon>
        <taxon>Pelobatoidea</taxon>
        <taxon>Pelobatidae</taxon>
        <taxon>Pelobates</taxon>
    </lineage>
</organism>
<evidence type="ECO:0000256" key="7">
    <source>
        <dbReference type="ARBA" id="ARBA00023180"/>
    </source>
</evidence>
<dbReference type="GO" id="GO:0016020">
    <property type="term" value="C:membrane"/>
    <property type="evidence" value="ECO:0007669"/>
    <property type="project" value="UniProtKB-SubCell"/>
</dbReference>